<proteinExistence type="predicted"/>
<dbReference type="Pfam" id="PF00248">
    <property type="entry name" value="Aldo_ket_red"/>
    <property type="match status" value="1"/>
</dbReference>
<dbReference type="PANTHER" id="PTHR43364:SF4">
    <property type="entry name" value="NAD(P)-LINKED OXIDOREDUCTASE SUPERFAMILY PROTEIN"/>
    <property type="match status" value="1"/>
</dbReference>
<feature type="domain" description="NADP-dependent oxidoreductase" evidence="2">
    <location>
        <begin position="19"/>
        <end position="312"/>
    </location>
</feature>
<dbReference type="EMBL" id="JAEKNN010000018">
    <property type="protein sequence ID" value="MBJ7608532.1"/>
    <property type="molecule type" value="Genomic_DNA"/>
</dbReference>
<evidence type="ECO:0000259" key="2">
    <source>
        <dbReference type="Pfam" id="PF00248"/>
    </source>
</evidence>
<dbReference type="Gene3D" id="3.20.20.100">
    <property type="entry name" value="NADP-dependent oxidoreductase domain"/>
    <property type="match status" value="1"/>
</dbReference>
<dbReference type="GO" id="GO:0005829">
    <property type="term" value="C:cytosol"/>
    <property type="evidence" value="ECO:0007669"/>
    <property type="project" value="TreeGrafter"/>
</dbReference>
<dbReference type="SUPFAM" id="SSF51430">
    <property type="entry name" value="NAD(P)-linked oxidoreductase"/>
    <property type="match status" value="1"/>
</dbReference>
<accession>A0A934KIR3</accession>
<evidence type="ECO:0000313" key="3">
    <source>
        <dbReference type="EMBL" id="MBJ7608532.1"/>
    </source>
</evidence>
<dbReference type="FunFam" id="3.20.20.100:FF:000004">
    <property type="entry name" value="Oxidoreductase, aldo/keto reductase"/>
    <property type="match status" value="1"/>
</dbReference>
<organism evidence="3 4">
    <name type="scientific">Candidatus Amunia macphersoniae</name>
    <dbReference type="NCBI Taxonomy" id="3127014"/>
    <lineage>
        <taxon>Bacteria</taxon>
        <taxon>Bacillati</taxon>
        <taxon>Candidatus Dormiibacterota</taxon>
        <taxon>Candidatus Dormibacteria</taxon>
        <taxon>Candidatus Aeolococcales</taxon>
        <taxon>Candidatus Aeolococcaceae</taxon>
        <taxon>Candidatus Amunia</taxon>
    </lineage>
</organism>
<dbReference type="AlphaFoldDB" id="A0A934KIR3"/>
<name>A0A934KIR3_9BACT</name>
<dbReference type="InterPro" id="IPR036812">
    <property type="entry name" value="NAD(P)_OxRdtase_dom_sf"/>
</dbReference>
<dbReference type="InterPro" id="IPR020471">
    <property type="entry name" value="AKR"/>
</dbReference>
<comment type="caution">
    <text evidence="3">The sequence shown here is derived from an EMBL/GenBank/DDBJ whole genome shotgun (WGS) entry which is preliminary data.</text>
</comment>
<dbReference type="InterPro" id="IPR023210">
    <property type="entry name" value="NADP_OxRdtase_dom"/>
</dbReference>
<dbReference type="PANTHER" id="PTHR43364">
    <property type="entry name" value="NADH-SPECIFIC METHYLGLYOXAL REDUCTASE-RELATED"/>
    <property type="match status" value="1"/>
</dbReference>
<keyword evidence="1" id="KW-0560">Oxidoreductase</keyword>
<dbReference type="PRINTS" id="PR00069">
    <property type="entry name" value="ALDKETRDTASE"/>
</dbReference>
<dbReference type="GO" id="GO:0016491">
    <property type="term" value="F:oxidoreductase activity"/>
    <property type="evidence" value="ECO:0007669"/>
    <property type="project" value="UniProtKB-KW"/>
</dbReference>
<gene>
    <name evidence="3" type="ORF">JF887_03750</name>
</gene>
<reference evidence="3 4" key="1">
    <citation type="submission" date="2020-10" db="EMBL/GenBank/DDBJ databases">
        <title>Ca. Dormibacterota MAGs.</title>
        <authorList>
            <person name="Montgomery K."/>
        </authorList>
    </citation>
    <scope>NUCLEOTIDE SEQUENCE [LARGE SCALE GENOMIC DNA]</scope>
    <source>
        <strain evidence="3">Mitchell_Peninsula_5</strain>
    </source>
</reference>
<dbReference type="InterPro" id="IPR050523">
    <property type="entry name" value="AKR_Detox_Biosynth"/>
</dbReference>
<evidence type="ECO:0000256" key="1">
    <source>
        <dbReference type="ARBA" id="ARBA00023002"/>
    </source>
</evidence>
<protein>
    <submittedName>
        <fullName evidence="3">Aldo/keto reductase</fullName>
    </submittedName>
</protein>
<dbReference type="Proteomes" id="UP000614410">
    <property type="component" value="Unassembled WGS sequence"/>
</dbReference>
<evidence type="ECO:0000313" key="4">
    <source>
        <dbReference type="Proteomes" id="UP000614410"/>
    </source>
</evidence>
<sequence>MSQLQRRVLGDSAIEVPVVGIGCNNFGSRLDYQGTERVVHAALAEGAGFFDTADTYGKGASEEYIGRALRGRRDQAVIATKFGMPMGPADSGGGSKCWVMRAVEDSLRRLQTDRIDLYQHHQPDRSIPLEETLEALDQLVREGKVRAIGCSNYSGAQIDAAHTVSREQGWAHYATAQNQYNLLEREEVERDVTPVCSRLSLGILPYFPLASGLLSGKYRRGQQPPAGTKFAANPQRATERMTDANFDVVEGLERFAQARGLELLDVAIAGLAAQAQVVSVIAGAMSAEQVERNVRAGHWTPTEAELADLDSITGGQPVA</sequence>